<evidence type="ECO:0000313" key="3">
    <source>
        <dbReference type="EMBL" id="MBM9475596.1"/>
    </source>
</evidence>
<sequence>MRKRTLGTTTAAVAVFVAVGLALPAGAAASARTAVAPAVSVDLGVASVSAGKTGGITAVGLTNGGKALVTFAVRNPGAASAPIVITGLGGDDFLIGIDHRVQNGKLYGVGNNGGIYLLSDRAIAGRIGQIQVPLSGKAFGVDFNPAANALRVISDTGQNLRHPFASGDAPGGATVVDTPLTNLAAPASGVSAAAYTNNDLNPDTATTLFDLDTVADQVVLQSPANAGTLVATGKLGVAADLDAGMDILSTLSGDRTVKNTAYATIGTNGKYKLYEVDVLSGVASSLGSFPRAVTDIALPLNQR</sequence>
<dbReference type="AlphaFoldDB" id="A0A938YDD1"/>
<dbReference type="InterPro" id="IPR025507">
    <property type="entry name" value="DUF4394"/>
</dbReference>
<keyword evidence="4" id="KW-1185">Reference proteome</keyword>
<organism evidence="3 4">
    <name type="scientific">Nakamurella flavida</name>
    <dbReference type="NCBI Taxonomy" id="363630"/>
    <lineage>
        <taxon>Bacteria</taxon>
        <taxon>Bacillati</taxon>
        <taxon>Actinomycetota</taxon>
        <taxon>Actinomycetes</taxon>
        <taxon>Nakamurellales</taxon>
        <taxon>Nakamurellaceae</taxon>
        <taxon>Nakamurella</taxon>
    </lineage>
</organism>
<dbReference type="EMBL" id="JAERWL010000005">
    <property type="protein sequence ID" value="MBM9475596.1"/>
    <property type="molecule type" value="Genomic_DNA"/>
</dbReference>
<feature type="signal peptide" evidence="1">
    <location>
        <begin position="1"/>
        <end position="27"/>
    </location>
</feature>
<dbReference type="Proteomes" id="UP000663801">
    <property type="component" value="Unassembled WGS sequence"/>
</dbReference>
<reference evidence="3" key="1">
    <citation type="submission" date="2021-01" db="EMBL/GenBank/DDBJ databases">
        <title>KCTC 19127 draft genome.</title>
        <authorList>
            <person name="An D."/>
        </authorList>
    </citation>
    <scope>NUCLEOTIDE SEQUENCE</scope>
    <source>
        <strain evidence="3">KCTC 19127</strain>
    </source>
</reference>
<feature type="domain" description="DUF4394" evidence="2">
    <location>
        <begin position="68"/>
        <end position="297"/>
    </location>
</feature>
<evidence type="ECO:0000313" key="4">
    <source>
        <dbReference type="Proteomes" id="UP000663801"/>
    </source>
</evidence>
<feature type="chain" id="PRO_5037933501" evidence="1">
    <location>
        <begin position="28"/>
        <end position="303"/>
    </location>
</feature>
<dbReference type="RefSeq" id="WP_205255707.1">
    <property type="nucleotide sequence ID" value="NZ_BAAAPV010000002.1"/>
</dbReference>
<keyword evidence="1" id="KW-0732">Signal</keyword>
<name>A0A938YDD1_9ACTN</name>
<protein>
    <submittedName>
        <fullName evidence="3">DUF4394 domain-containing protein</fullName>
    </submittedName>
</protein>
<dbReference type="Pfam" id="PF14339">
    <property type="entry name" value="DUF4394"/>
    <property type="match status" value="1"/>
</dbReference>
<proteinExistence type="predicted"/>
<accession>A0A938YDD1</accession>
<evidence type="ECO:0000259" key="2">
    <source>
        <dbReference type="Pfam" id="PF14339"/>
    </source>
</evidence>
<gene>
    <name evidence="3" type="ORF">JL107_03965</name>
</gene>
<evidence type="ECO:0000256" key="1">
    <source>
        <dbReference type="SAM" id="SignalP"/>
    </source>
</evidence>
<comment type="caution">
    <text evidence="3">The sequence shown here is derived from an EMBL/GenBank/DDBJ whole genome shotgun (WGS) entry which is preliminary data.</text>
</comment>